<organism evidence="2 3">
    <name type="scientific">Zasmidium cellare ATCC 36951</name>
    <dbReference type="NCBI Taxonomy" id="1080233"/>
    <lineage>
        <taxon>Eukaryota</taxon>
        <taxon>Fungi</taxon>
        <taxon>Dikarya</taxon>
        <taxon>Ascomycota</taxon>
        <taxon>Pezizomycotina</taxon>
        <taxon>Dothideomycetes</taxon>
        <taxon>Dothideomycetidae</taxon>
        <taxon>Mycosphaerellales</taxon>
        <taxon>Mycosphaerellaceae</taxon>
        <taxon>Zasmidium</taxon>
    </lineage>
</organism>
<feature type="chain" id="PRO_5025531114" description="Linalool dehydratase/isomerase domain-containing protein" evidence="1">
    <location>
        <begin position="24"/>
        <end position="548"/>
    </location>
</feature>
<evidence type="ECO:0000313" key="2">
    <source>
        <dbReference type="EMBL" id="KAF2172200.1"/>
    </source>
</evidence>
<gene>
    <name evidence="2" type="ORF">M409DRAFT_49928</name>
</gene>
<dbReference type="Proteomes" id="UP000799537">
    <property type="component" value="Unassembled WGS sequence"/>
</dbReference>
<reference evidence="2" key="1">
    <citation type="journal article" date="2020" name="Stud. Mycol.">
        <title>101 Dothideomycetes genomes: a test case for predicting lifestyles and emergence of pathogens.</title>
        <authorList>
            <person name="Haridas S."/>
            <person name="Albert R."/>
            <person name="Binder M."/>
            <person name="Bloem J."/>
            <person name="Labutti K."/>
            <person name="Salamov A."/>
            <person name="Andreopoulos B."/>
            <person name="Baker S."/>
            <person name="Barry K."/>
            <person name="Bills G."/>
            <person name="Bluhm B."/>
            <person name="Cannon C."/>
            <person name="Castanera R."/>
            <person name="Culley D."/>
            <person name="Daum C."/>
            <person name="Ezra D."/>
            <person name="Gonzalez J."/>
            <person name="Henrissat B."/>
            <person name="Kuo A."/>
            <person name="Liang C."/>
            <person name="Lipzen A."/>
            <person name="Lutzoni F."/>
            <person name="Magnuson J."/>
            <person name="Mondo S."/>
            <person name="Nolan M."/>
            <person name="Ohm R."/>
            <person name="Pangilinan J."/>
            <person name="Park H.-J."/>
            <person name="Ramirez L."/>
            <person name="Alfaro M."/>
            <person name="Sun H."/>
            <person name="Tritt A."/>
            <person name="Yoshinaga Y."/>
            <person name="Zwiers L.-H."/>
            <person name="Turgeon B."/>
            <person name="Goodwin S."/>
            <person name="Spatafora J."/>
            <person name="Crous P."/>
            <person name="Grigoriev I."/>
        </authorList>
    </citation>
    <scope>NUCLEOTIDE SEQUENCE</scope>
    <source>
        <strain evidence="2">ATCC 36951</strain>
    </source>
</reference>
<name>A0A6A6D182_ZASCE</name>
<dbReference type="RefSeq" id="XP_033673089.1">
    <property type="nucleotide sequence ID" value="XM_033811389.1"/>
</dbReference>
<evidence type="ECO:0000313" key="3">
    <source>
        <dbReference type="Proteomes" id="UP000799537"/>
    </source>
</evidence>
<evidence type="ECO:0008006" key="4">
    <source>
        <dbReference type="Google" id="ProtNLM"/>
    </source>
</evidence>
<dbReference type="PANTHER" id="PTHR40616">
    <property type="entry name" value="LINALOOL DEHYDRATASE_ISOMERASE DOMAIN-CONTAINING PROTEIN"/>
    <property type="match status" value="1"/>
</dbReference>
<evidence type="ECO:0000256" key="1">
    <source>
        <dbReference type="SAM" id="SignalP"/>
    </source>
</evidence>
<accession>A0A6A6D182</accession>
<keyword evidence="3" id="KW-1185">Reference proteome</keyword>
<feature type="signal peptide" evidence="1">
    <location>
        <begin position="1"/>
        <end position="23"/>
    </location>
</feature>
<dbReference type="GeneID" id="54564661"/>
<keyword evidence="1" id="KW-0732">Signal</keyword>
<sequence length="548" mass="60885">MLYQLWLLQQLLVWAVPWLAATATSVGADKTAVYAKDLLNQSMAFMDRNYDPVAGYQFNLNTALLHETRSSAWYAVGLLARNEKDDADHAAKILSNIIGGQYHNTSEQWYGDYEVYPEGPYPGTEAYPAVIYNSWDPNWRGFIGTAFIIIVEEFGHRLPHSLVDRVVKSIHLSALGDTYRVGGVDDDNLYPAYSNAAIMKAAVAGWVGRRVGDKNLTAEGESWGGEIIDLFNRNQTLSEFNGPTYLGVSLLALTFWAKYLPSDSVLGANGARMIREIWDLTGQLYNADMKNIAGPWDRSYSYDMQRALAIAGLWIWSFVGLEDAPMYRVPSAMAHVDDFEIGPLISVLAPYHRQFVGEKTMEAFRTFGEEHFVRRQAFSPPYDACPRNITTWMSANLTIGAENFEENVVGGPSVNPAQFNPAVVQWLRRDGSAGFVTLFPEVEALKAVVTEGRLNLTYPFGNETSQFTLHVSPNPLGGRRDVRSWDDVAGVKVNVSGSVDLTPTVSFCGVVGGECDPVNDFDLWNFTYSMPAGSTKLPNLILDIEWAE</sequence>
<protein>
    <recommendedName>
        <fullName evidence="4">Linalool dehydratase/isomerase domain-containing protein</fullName>
    </recommendedName>
</protein>
<dbReference type="OrthoDB" id="2580323at2759"/>
<proteinExistence type="predicted"/>
<dbReference type="PANTHER" id="PTHR40616:SF1">
    <property type="entry name" value="LINALOOL DEHYDRATASE_ISOMERASE DOMAIN-CONTAINING PROTEIN"/>
    <property type="match status" value="1"/>
</dbReference>
<dbReference type="EMBL" id="ML993581">
    <property type="protein sequence ID" value="KAF2172200.1"/>
    <property type="molecule type" value="Genomic_DNA"/>
</dbReference>
<dbReference type="AlphaFoldDB" id="A0A6A6D182"/>